<organism evidence="7 8">
    <name type="scientific">Tumebacillus lacus</name>
    <dbReference type="NCBI Taxonomy" id="2995335"/>
    <lineage>
        <taxon>Bacteria</taxon>
        <taxon>Bacillati</taxon>
        <taxon>Bacillota</taxon>
        <taxon>Bacilli</taxon>
        <taxon>Bacillales</taxon>
        <taxon>Alicyclobacillaceae</taxon>
        <taxon>Tumebacillus</taxon>
    </lineage>
</organism>
<comment type="cofactor">
    <cofactor evidence="1">
        <name>[4Fe-4S] cluster</name>
        <dbReference type="ChEBI" id="CHEBI:49883"/>
    </cofactor>
</comment>
<evidence type="ECO:0000259" key="6">
    <source>
        <dbReference type="SMART" id="SM00729"/>
    </source>
</evidence>
<dbReference type="InterPro" id="IPR006638">
    <property type="entry name" value="Elp3/MiaA/NifB-like_rSAM"/>
</dbReference>
<evidence type="ECO:0000256" key="3">
    <source>
        <dbReference type="ARBA" id="ARBA00022723"/>
    </source>
</evidence>
<keyword evidence="8" id="KW-1185">Reference proteome</keyword>
<evidence type="ECO:0000256" key="2">
    <source>
        <dbReference type="ARBA" id="ARBA00022691"/>
    </source>
</evidence>
<evidence type="ECO:0000256" key="1">
    <source>
        <dbReference type="ARBA" id="ARBA00001966"/>
    </source>
</evidence>
<dbReference type="NCBIfam" id="NF040537">
    <property type="entry name" value="radical_ArsL"/>
    <property type="match status" value="1"/>
</dbReference>
<protein>
    <submittedName>
        <fullName evidence="7">RCCLKC-tail radical SAM protein</fullName>
    </submittedName>
</protein>
<dbReference type="Proteomes" id="UP001208017">
    <property type="component" value="Unassembled WGS sequence"/>
</dbReference>
<dbReference type="PANTHER" id="PTHR43409:SF7">
    <property type="entry name" value="BLL1977 PROTEIN"/>
    <property type="match status" value="1"/>
</dbReference>
<accession>A0ABT3X332</accession>
<dbReference type="InterPro" id="IPR051198">
    <property type="entry name" value="BchE-like"/>
</dbReference>
<dbReference type="RefSeq" id="WP_267151213.1">
    <property type="nucleotide sequence ID" value="NZ_JAPMLT010000003.1"/>
</dbReference>
<feature type="domain" description="Elp3/MiaA/NifB-like radical SAM core" evidence="6">
    <location>
        <begin position="181"/>
        <end position="399"/>
    </location>
</feature>
<gene>
    <name evidence="7" type="ORF">OS242_08305</name>
</gene>
<dbReference type="SMART" id="SM00729">
    <property type="entry name" value="Elp3"/>
    <property type="match status" value="1"/>
</dbReference>
<evidence type="ECO:0000313" key="7">
    <source>
        <dbReference type="EMBL" id="MCX7569965.1"/>
    </source>
</evidence>
<dbReference type="SUPFAM" id="SSF102114">
    <property type="entry name" value="Radical SAM enzymes"/>
    <property type="match status" value="1"/>
</dbReference>
<dbReference type="SFLD" id="SFLDG01082">
    <property type="entry name" value="B12-binding_domain_containing"/>
    <property type="match status" value="1"/>
</dbReference>
<dbReference type="Pfam" id="PF04055">
    <property type="entry name" value="Radical_SAM"/>
    <property type="match status" value="1"/>
</dbReference>
<sequence length="425" mass="47966">MFKILLVSNFEGGFQPMTVASAITPLKEAGFDVSVLDTYVDGILEEKFAEPDMVAISIPLFDALFAGIEIANRVRAINPKAHITFFGQYATINAYRLAGKYGNSCVTGEWEVPLVALARHLSGDEQLMLPGLVTGEMVEKGEQIHPYMAREKFHLPTRDMLPPLYKYPQVQVDKLVGSKQIVGTTEIARGCHHKCLYCSVFAAYDGKVFLVDEDLVVEDVRNLVNGGMTHLTFIDADFFNAKHHGLKVLRRLHEEFPNLTYDFTTRVDHILENKETLTEMAGLNVSFITSALEFPTQEVLDAVAKHTSLEDIEEAVAFLLSTGIKLNPTFIMFNPWIQLEDMVAFREFVEKNGLDEIIDPIQYETRLHLYKGSPLLNTPSVQALELTDNEFHVDWKHPDPRVDELYFASLTPQEEGVFKRCCLKC</sequence>
<dbReference type="CDD" id="cd01335">
    <property type="entry name" value="Radical_SAM"/>
    <property type="match status" value="1"/>
</dbReference>
<evidence type="ECO:0000256" key="5">
    <source>
        <dbReference type="ARBA" id="ARBA00023014"/>
    </source>
</evidence>
<dbReference type="InterPro" id="IPR058240">
    <property type="entry name" value="rSAM_sf"/>
</dbReference>
<reference evidence="7 8" key="1">
    <citation type="submission" date="2022-11" db="EMBL/GenBank/DDBJ databases">
        <title>Study of microbial diversity in lake waters.</title>
        <authorList>
            <person name="Zhang J."/>
        </authorList>
    </citation>
    <scope>NUCLEOTIDE SEQUENCE [LARGE SCALE GENOMIC DNA]</scope>
    <source>
        <strain evidence="7 8">DT12</strain>
    </source>
</reference>
<dbReference type="NCBIfam" id="NF040542">
    <property type="entry name" value="rSAM_RCCLKC"/>
    <property type="match status" value="1"/>
</dbReference>
<dbReference type="PANTHER" id="PTHR43409">
    <property type="entry name" value="ANAEROBIC MAGNESIUM-PROTOPORPHYRIN IX MONOMETHYL ESTER CYCLASE-RELATED"/>
    <property type="match status" value="1"/>
</dbReference>
<keyword evidence="5" id="KW-0411">Iron-sulfur</keyword>
<dbReference type="InterPro" id="IPR023404">
    <property type="entry name" value="rSAM_horseshoe"/>
</dbReference>
<name>A0ABT3X332_9BACL</name>
<evidence type="ECO:0000313" key="8">
    <source>
        <dbReference type="Proteomes" id="UP001208017"/>
    </source>
</evidence>
<keyword evidence="2" id="KW-0949">S-adenosyl-L-methionine</keyword>
<keyword evidence="4" id="KW-0408">Iron</keyword>
<keyword evidence="3" id="KW-0479">Metal-binding</keyword>
<dbReference type="SFLD" id="SFLDS00029">
    <property type="entry name" value="Radical_SAM"/>
    <property type="match status" value="1"/>
</dbReference>
<evidence type="ECO:0000256" key="4">
    <source>
        <dbReference type="ARBA" id="ARBA00023004"/>
    </source>
</evidence>
<dbReference type="InterPro" id="IPR007197">
    <property type="entry name" value="rSAM"/>
</dbReference>
<dbReference type="EMBL" id="JAPMLT010000003">
    <property type="protein sequence ID" value="MCX7569965.1"/>
    <property type="molecule type" value="Genomic_DNA"/>
</dbReference>
<dbReference type="Gene3D" id="3.80.30.20">
    <property type="entry name" value="tm_1862 like domain"/>
    <property type="match status" value="1"/>
</dbReference>
<comment type="caution">
    <text evidence="7">The sequence shown here is derived from an EMBL/GenBank/DDBJ whole genome shotgun (WGS) entry which is preliminary data.</text>
</comment>
<proteinExistence type="predicted"/>